<dbReference type="AlphaFoldDB" id="A0AAV7EIZ0"/>
<evidence type="ECO:0000256" key="1">
    <source>
        <dbReference type="SAM" id="MobiDB-lite"/>
    </source>
</evidence>
<protein>
    <submittedName>
        <fullName evidence="3">Uncharacterized protein</fullName>
    </submittedName>
</protein>
<feature type="compositionally biased region" description="Basic and acidic residues" evidence="1">
    <location>
        <begin position="54"/>
        <end position="66"/>
    </location>
</feature>
<comment type="caution">
    <text evidence="3">The sequence shown here is derived from an EMBL/GenBank/DDBJ whole genome shotgun (WGS) entry which is preliminary data.</text>
</comment>
<proteinExistence type="predicted"/>
<feature type="transmembrane region" description="Helical" evidence="2">
    <location>
        <begin position="28"/>
        <end position="50"/>
    </location>
</feature>
<keyword evidence="2" id="KW-0812">Transmembrane</keyword>
<organism evidence="3 4">
    <name type="scientific">Aristolochia fimbriata</name>
    <name type="common">White veined hardy Dutchman's pipe vine</name>
    <dbReference type="NCBI Taxonomy" id="158543"/>
    <lineage>
        <taxon>Eukaryota</taxon>
        <taxon>Viridiplantae</taxon>
        <taxon>Streptophyta</taxon>
        <taxon>Embryophyta</taxon>
        <taxon>Tracheophyta</taxon>
        <taxon>Spermatophyta</taxon>
        <taxon>Magnoliopsida</taxon>
        <taxon>Magnoliidae</taxon>
        <taxon>Piperales</taxon>
        <taxon>Aristolochiaceae</taxon>
        <taxon>Aristolochia</taxon>
    </lineage>
</organism>
<keyword evidence="2" id="KW-1133">Transmembrane helix</keyword>
<evidence type="ECO:0000313" key="4">
    <source>
        <dbReference type="Proteomes" id="UP000825729"/>
    </source>
</evidence>
<keyword evidence="2" id="KW-0472">Membrane</keyword>
<feature type="compositionally biased region" description="Gly residues" evidence="1">
    <location>
        <begin position="67"/>
        <end position="79"/>
    </location>
</feature>
<gene>
    <name evidence="3" type="ORF">H6P81_008770</name>
</gene>
<feature type="region of interest" description="Disordered" evidence="1">
    <location>
        <begin position="54"/>
        <end position="85"/>
    </location>
</feature>
<keyword evidence="4" id="KW-1185">Reference proteome</keyword>
<dbReference type="Proteomes" id="UP000825729">
    <property type="component" value="Unassembled WGS sequence"/>
</dbReference>
<accession>A0AAV7EIZ0</accession>
<dbReference type="EMBL" id="JAINDJ010000004">
    <property type="protein sequence ID" value="KAG9448805.1"/>
    <property type="molecule type" value="Genomic_DNA"/>
</dbReference>
<evidence type="ECO:0000256" key="2">
    <source>
        <dbReference type="SAM" id="Phobius"/>
    </source>
</evidence>
<name>A0AAV7EIZ0_ARIFI</name>
<reference evidence="3 4" key="1">
    <citation type="submission" date="2021-07" db="EMBL/GenBank/DDBJ databases">
        <title>The Aristolochia fimbriata genome: insights into angiosperm evolution, floral development and chemical biosynthesis.</title>
        <authorList>
            <person name="Jiao Y."/>
        </authorList>
    </citation>
    <scope>NUCLEOTIDE SEQUENCE [LARGE SCALE GENOMIC DNA]</scope>
    <source>
        <strain evidence="3">IBCAS-2021</strain>
        <tissue evidence="3">Leaf</tissue>
    </source>
</reference>
<evidence type="ECO:0000313" key="3">
    <source>
        <dbReference type="EMBL" id="KAG9448805.1"/>
    </source>
</evidence>
<sequence length="115" mass="12105">MGRIILGKLMGDGSTIGSGKGFEISSGFVFLIISVLVSMSILTMIAIFCVDDPERSTSNSKEEDRTSGGGKVFGNGGLGKAAETSGSVVTVAVSARKLHKSARALQPRWKREREA</sequence>